<gene>
    <name evidence="3" type="ORF">PMZ80_007685</name>
</gene>
<keyword evidence="2" id="KW-1133">Transmembrane helix</keyword>
<keyword evidence="2" id="KW-0472">Membrane</keyword>
<proteinExistence type="predicted"/>
<evidence type="ECO:0000313" key="3">
    <source>
        <dbReference type="EMBL" id="KAK5940265.1"/>
    </source>
</evidence>
<dbReference type="EMBL" id="JAVHJV010000009">
    <property type="protein sequence ID" value="KAK5940265.1"/>
    <property type="molecule type" value="Genomic_DNA"/>
</dbReference>
<feature type="transmembrane region" description="Helical" evidence="2">
    <location>
        <begin position="42"/>
        <end position="61"/>
    </location>
</feature>
<sequence length="223" mass="25805">MADFKESHGHNPRRHIRSHLPFIHASPSETPPSIVAPFISTLLWAFTVMWFSISLVGYVLIWKFTNPLPAGETMNIERIFDTVPLNRWAVNVMVSWFSCTCLFVQTLFLVGYRMDRRVRRDFAREIFKGEVWRWAREDVDTWDNEDVKDAAKNRRKRQAGIEQQTGKTGGGDSSRRGHGDDNRRERDTQDYGLPSTSSKRTQQYPPGQSSRQVCNSPRAIRTC</sequence>
<dbReference type="RefSeq" id="XP_064728355.1">
    <property type="nucleotide sequence ID" value="XM_064876091.1"/>
</dbReference>
<protein>
    <submittedName>
        <fullName evidence="3">Uncharacterized protein</fullName>
    </submittedName>
</protein>
<keyword evidence="2" id="KW-0812">Transmembrane</keyword>
<feature type="compositionally biased region" description="Polar residues" evidence="1">
    <location>
        <begin position="194"/>
        <end position="215"/>
    </location>
</feature>
<evidence type="ECO:0000313" key="4">
    <source>
        <dbReference type="Proteomes" id="UP001334248"/>
    </source>
</evidence>
<feature type="transmembrane region" description="Helical" evidence="2">
    <location>
        <begin position="88"/>
        <end position="110"/>
    </location>
</feature>
<evidence type="ECO:0000256" key="1">
    <source>
        <dbReference type="SAM" id="MobiDB-lite"/>
    </source>
</evidence>
<evidence type="ECO:0000256" key="2">
    <source>
        <dbReference type="SAM" id="Phobius"/>
    </source>
</evidence>
<feature type="compositionally biased region" description="Basic and acidic residues" evidence="1">
    <location>
        <begin position="173"/>
        <end position="189"/>
    </location>
</feature>
<dbReference type="Proteomes" id="UP001334248">
    <property type="component" value="Unassembled WGS sequence"/>
</dbReference>
<reference evidence="3 4" key="1">
    <citation type="journal article" date="2023" name="Res Sq">
        <title>Genomic and morphological characterization of Knufia obscura isolated from the Mars 2020 spacecraft assembly facility.</title>
        <authorList>
            <person name="Chander A.M."/>
            <person name="Teixeira M.M."/>
            <person name="Singh N.K."/>
            <person name="Williams M.P."/>
            <person name="Parker C.W."/>
            <person name="Leo P."/>
            <person name="Stajich J.E."/>
            <person name="Torok T."/>
            <person name="Tighe S."/>
            <person name="Mason C.E."/>
            <person name="Venkateswaran K."/>
        </authorList>
    </citation>
    <scope>NUCLEOTIDE SEQUENCE [LARGE SCALE GENOMIC DNA]</scope>
    <source>
        <strain evidence="3 4">CCFEE 5817</strain>
    </source>
</reference>
<name>A0ABR0RJ13_9EURO</name>
<feature type="region of interest" description="Disordered" evidence="1">
    <location>
        <begin position="151"/>
        <end position="223"/>
    </location>
</feature>
<keyword evidence="4" id="KW-1185">Reference proteome</keyword>
<organism evidence="3 4">
    <name type="scientific">Knufia obscura</name>
    <dbReference type="NCBI Taxonomy" id="1635080"/>
    <lineage>
        <taxon>Eukaryota</taxon>
        <taxon>Fungi</taxon>
        <taxon>Dikarya</taxon>
        <taxon>Ascomycota</taxon>
        <taxon>Pezizomycotina</taxon>
        <taxon>Eurotiomycetes</taxon>
        <taxon>Chaetothyriomycetidae</taxon>
        <taxon>Chaetothyriales</taxon>
        <taxon>Trichomeriaceae</taxon>
        <taxon>Knufia</taxon>
    </lineage>
</organism>
<accession>A0ABR0RJ13</accession>
<dbReference type="GeneID" id="90001134"/>
<comment type="caution">
    <text evidence="3">The sequence shown here is derived from an EMBL/GenBank/DDBJ whole genome shotgun (WGS) entry which is preliminary data.</text>
</comment>